<dbReference type="Gramene" id="AET2Gv20696800.1">
    <property type="protein sequence ID" value="AET2Gv20696800.1"/>
    <property type="gene ID" value="AET2Gv20696800"/>
</dbReference>
<reference evidence="3" key="2">
    <citation type="journal article" date="2017" name="Nat. Plants">
        <title>The Aegilops tauschii genome reveals multiple impacts of transposons.</title>
        <authorList>
            <person name="Zhao G."/>
            <person name="Zou C."/>
            <person name="Li K."/>
            <person name="Wang K."/>
            <person name="Li T."/>
            <person name="Gao L."/>
            <person name="Zhang X."/>
            <person name="Wang H."/>
            <person name="Yang Z."/>
            <person name="Liu X."/>
            <person name="Jiang W."/>
            <person name="Mao L."/>
            <person name="Kong X."/>
            <person name="Jiao Y."/>
            <person name="Jia J."/>
        </authorList>
    </citation>
    <scope>NUCLEOTIDE SEQUENCE [LARGE SCALE GENOMIC DNA]</scope>
    <source>
        <strain evidence="3">cv. AL8/78</strain>
    </source>
</reference>
<evidence type="ECO:0000256" key="1">
    <source>
        <dbReference type="SAM" id="SignalP"/>
    </source>
</evidence>
<feature type="signal peptide" evidence="1">
    <location>
        <begin position="1"/>
        <end position="20"/>
    </location>
</feature>
<accession>A0A453C145</accession>
<dbReference type="EnsemblPlants" id="AET2Gv20696800.1">
    <property type="protein sequence ID" value="AET2Gv20696800.1"/>
    <property type="gene ID" value="AET2Gv20696800"/>
</dbReference>
<proteinExistence type="predicted"/>
<evidence type="ECO:0000313" key="2">
    <source>
        <dbReference type="EnsemblPlants" id="AET2Gv20696800.1"/>
    </source>
</evidence>
<sequence>MRRNDVLHVMTILFLIGCLATTECRLRAAGRGISDGQTNTTTDGIVVNSTAIGESKRNAIFCSLKGCTGNGGELYKCYCCVKPGLTCFPSADDCEFYCH</sequence>
<reference evidence="2" key="5">
    <citation type="journal article" date="2021" name="G3 (Bethesda)">
        <title>Aegilops tauschii genome assembly Aet v5.0 features greater sequence contiguity and improved annotation.</title>
        <authorList>
            <person name="Wang L."/>
            <person name="Zhu T."/>
            <person name="Rodriguez J.C."/>
            <person name="Deal K.R."/>
            <person name="Dubcovsky J."/>
            <person name="McGuire P.E."/>
            <person name="Lux T."/>
            <person name="Spannagl M."/>
            <person name="Mayer K.F.X."/>
            <person name="Baldrich P."/>
            <person name="Meyers B.C."/>
            <person name="Huo N."/>
            <person name="Gu Y.Q."/>
            <person name="Zhou H."/>
            <person name="Devos K.M."/>
            <person name="Bennetzen J.L."/>
            <person name="Unver T."/>
            <person name="Budak H."/>
            <person name="Gulick P.J."/>
            <person name="Galiba G."/>
            <person name="Kalapos B."/>
            <person name="Nelson D.R."/>
            <person name="Li P."/>
            <person name="You F.M."/>
            <person name="Luo M.C."/>
            <person name="Dvorak J."/>
        </authorList>
    </citation>
    <scope>NUCLEOTIDE SEQUENCE [LARGE SCALE GENOMIC DNA]</scope>
    <source>
        <strain evidence="2">cv. AL8/78</strain>
    </source>
</reference>
<dbReference type="PROSITE" id="PS51257">
    <property type="entry name" value="PROKAR_LIPOPROTEIN"/>
    <property type="match status" value="1"/>
</dbReference>
<evidence type="ECO:0008006" key="4">
    <source>
        <dbReference type="Google" id="ProtNLM"/>
    </source>
</evidence>
<reference evidence="2" key="3">
    <citation type="journal article" date="2017" name="Nature">
        <title>Genome sequence of the progenitor of the wheat D genome Aegilops tauschii.</title>
        <authorList>
            <person name="Luo M.C."/>
            <person name="Gu Y.Q."/>
            <person name="Puiu D."/>
            <person name="Wang H."/>
            <person name="Twardziok S.O."/>
            <person name="Deal K.R."/>
            <person name="Huo N."/>
            <person name="Zhu T."/>
            <person name="Wang L."/>
            <person name="Wang Y."/>
            <person name="McGuire P.E."/>
            <person name="Liu S."/>
            <person name="Long H."/>
            <person name="Ramasamy R.K."/>
            <person name="Rodriguez J.C."/>
            <person name="Van S.L."/>
            <person name="Yuan L."/>
            <person name="Wang Z."/>
            <person name="Xia Z."/>
            <person name="Xiao L."/>
            <person name="Anderson O.D."/>
            <person name="Ouyang S."/>
            <person name="Liang Y."/>
            <person name="Zimin A.V."/>
            <person name="Pertea G."/>
            <person name="Qi P."/>
            <person name="Bennetzen J.L."/>
            <person name="Dai X."/>
            <person name="Dawson M.W."/>
            <person name="Muller H.G."/>
            <person name="Kugler K."/>
            <person name="Rivarola-Duarte L."/>
            <person name="Spannagl M."/>
            <person name="Mayer K.F.X."/>
            <person name="Lu F.H."/>
            <person name="Bevan M.W."/>
            <person name="Leroy P."/>
            <person name="Li P."/>
            <person name="You F.M."/>
            <person name="Sun Q."/>
            <person name="Liu Z."/>
            <person name="Lyons E."/>
            <person name="Wicker T."/>
            <person name="Salzberg S.L."/>
            <person name="Devos K.M."/>
            <person name="Dvorak J."/>
        </authorList>
    </citation>
    <scope>NUCLEOTIDE SEQUENCE [LARGE SCALE GENOMIC DNA]</scope>
    <source>
        <strain evidence="2">cv. AL8/78</strain>
    </source>
</reference>
<organism evidence="2 3">
    <name type="scientific">Aegilops tauschii subsp. strangulata</name>
    <name type="common">Goatgrass</name>
    <dbReference type="NCBI Taxonomy" id="200361"/>
    <lineage>
        <taxon>Eukaryota</taxon>
        <taxon>Viridiplantae</taxon>
        <taxon>Streptophyta</taxon>
        <taxon>Embryophyta</taxon>
        <taxon>Tracheophyta</taxon>
        <taxon>Spermatophyta</taxon>
        <taxon>Magnoliopsida</taxon>
        <taxon>Liliopsida</taxon>
        <taxon>Poales</taxon>
        <taxon>Poaceae</taxon>
        <taxon>BOP clade</taxon>
        <taxon>Pooideae</taxon>
        <taxon>Triticodae</taxon>
        <taxon>Triticeae</taxon>
        <taxon>Triticinae</taxon>
        <taxon>Aegilops</taxon>
    </lineage>
</organism>
<feature type="chain" id="PRO_5019233111" description="Embryo surrounding factor 1 brassicaceae domain-containing protein" evidence="1">
    <location>
        <begin position="21"/>
        <end position="99"/>
    </location>
</feature>
<dbReference type="AlphaFoldDB" id="A0A453C145"/>
<reference evidence="3" key="1">
    <citation type="journal article" date="2014" name="Science">
        <title>Ancient hybridizations among the ancestral genomes of bread wheat.</title>
        <authorList>
            <consortium name="International Wheat Genome Sequencing Consortium,"/>
            <person name="Marcussen T."/>
            <person name="Sandve S.R."/>
            <person name="Heier L."/>
            <person name="Spannagl M."/>
            <person name="Pfeifer M."/>
            <person name="Jakobsen K.S."/>
            <person name="Wulff B.B."/>
            <person name="Steuernagel B."/>
            <person name="Mayer K.F."/>
            <person name="Olsen O.A."/>
        </authorList>
    </citation>
    <scope>NUCLEOTIDE SEQUENCE [LARGE SCALE GENOMIC DNA]</scope>
    <source>
        <strain evidence="3">cv. AL8/78</strain>
    </source>
</reference>
<keyword evidence="1" id="KW-0732">Signal</keyword>
<reference evidence="2" key="4">
    <citation type="submission" date="2019-03" db="UniProtKB">
        <authorList>
            <consortium name="EnsemblPlants"/>
        </authorList>
    </citation>
    <scope>IDENTIFICATION</scope>
</reference>
<keyword evidence="3" id="KW-1185">Reference proteome</keyword>
<protein>
    <recommendedName>
        <fullName evidence="4">Embryo surrounding factor 1 brassicaceae domain-containing protein</fullName>
    </recommendedName>
</protein>
<dbReference type="Proteomes" id="UP000015105">
    <property type="component" value="Chromosome 2D"/>
</dbReference>
<name>A0A453C145_AEGTS</name>
<evidence type="ECO:0000313" key="3">
    <source>
        <dbReference type="Proteomes" id="UP000015105"/>
    </source>
</evidence>